<accession>A0A849BHL9</accession>
<dbReference type="RefSeq" id="WP_151022371.1">
    <property type="nucleotide sequence ID" value="NZ_BAAAEB010000068.1"/>
</dbReference>
<dbReference type="AlphaFoldDB" id="A0A849BHL9"/>
<reference evidence="1 2" key="1">
    <citation type="submission" date="2020-05" db="EMBL/GenBank/DDBJ databases">
        <title>MicrobeNet Type strains.</title>
        <authorList>
            <person name="Nicholson A.C."/>
        </authorList>
    </citation>
    <scope>NUCLEOTIDE SEQUENCE [LARGE SCALE GENOMIC DNA]</scope>
    <source>
        <strain evidence="1 2">ATCC 700815</strain>
    </source>
</reference>
<dbReference type="Proteomes" id="UP000542973">
    <property type="component" value="Unassembled WGS sequence"/>
</dbReference>
<organism evidence="1 2">
    <name type="scientific">Cupriavidus gilardii</name>
    <dbReference type="NCBI Taxonomy" id="82541"/>
    <lineage>
        <taxon>Bacteria</taxon>
        <taxon>Pseudomonadati</taxon>
        <taxon>Pseudomonadota</taxon>
        <taxon>Betaproteobacteria</taxon>
        <taxon>Burkholderiales</taxon>
        <taxon>Burkholderiaceae</taxon>
        <taxon>Cupriavidus</taxon>
    </lineage>
</organism>
<comment type="caution">
    <text evidence="1">The sequence shown here is derived from an EMBL/GenBank/DDBJ whole genome shotgun (WGS) entry which is preliminary data.</text>
</comment>
<protein>
    <submittedName>
        <fullName evidence="1">Uncharacterized protein</fullName>
    </submittedName>
</protein>
<gene>
    <name evidence="1" type="ORF">HLB16_14415</name>
</gene>
<dbReference type="EMBL" id="JABEMD010000023">
    <property type="protein sequence ID" value="NNH12067.1"/>
    <property type="molecule type" value="Genomic_DNA"/>
</dbReference>
<sequence>MTNDQMREAWLKSGIRATAVNYTVFRAAWYAAHTIGFAAGMEQAEKVCRVHAECCRQAESPVGAWHAEACADAIRAEIPHVVQE</sequence>
<evidence type="ECO:0000313" key="2">
    <source>
        <dbReference type="Proteomes" id="UP000542973"/>
    </source>
</evidence>
<proteinExistence type="predicted"/>
<name>A0A849BHL9_9BURK</name>
<evidence type="ECO:0000313" key="1">
    <source>
        <dbReference type="EMBL" id="NNH12067.1"/>
    </source>
</evidence>